<protein>
    <submittedName>
        <fullName evidence="2">Uncharacterized protein</fullName>
    </submittedName>
</protein>
<name>A0ABD0XBX9_UMBPY</name>
<dbReference type="Proteomes" id="UP001557470">
    <property type="component" value="Unassembled WGS sequence"/>
</dbReference>
<feature type="compositionally biased region" description="Basic and acidic residues" evidence="1">
    <location>
        <begin position="83"/>
        <end position="95"/>
    </location>
</feature>
<proteinExistence type="predicted"/>
<evidence type="ECO:0000313" key="2">
    <source>
        <dbReference type="EMBL" id="KAL1005404.1"/>
    </source>
</evidence>
<sequence>MMNSVSNHPRAEEVCWTEKEGLWLNIVVKEEEQEADVTVNGDDELFIVNEEQNKVLGLEEGEAEIHATLNEEEEMSGVLNNIERPDSHSESRKSPSGEPDAETPKPARRHKWFSLQGFMFLEMGLVHDQC</sequence>
<evidence type="ECO:0000256" key="1">
    <source>
        <dbReference type="SAM" id="MobiDB-lite"/>
    </source>
</evidence>
<reference evidence="2 3" key="1">
    <citation type="submission" date="2024-06" db="EMBL/GenBank/DDBJ databases">
        <authorList>
            <person name="Pan Q."/>
            <person name="Wen M."/>
            <person name="Jouanno E."/>
            <person name="Zahm M."/>
            <person name="Klopp C."/>
            <person name="Cabau C."/>
            <person name="Louis A."/>
            <person name="Berthelot C."/>
            <person name="Parey E."/>
            <person name="Roest Crollius H."/>
            <person name="Montfort J."/>
            <person name="Robinson-Rechavi M."/>
            <person name="Bouchez O."/>
            <person name="Lampietro C."/>
            <person name="Lopez Roques C."/>
            <person name="Donnadieu C."/>
            <person name="Postlethwait J."/>
            <person name="Bobe J."/>
            <person name="Verreycken H."/>
            <person name="Guiguen Y."/>
        </authorList>
    </citation>
    <scope>NUCLEOTIDE SEQUENCE [LARGE SCALE GENOMIC DNA]</scope>
    <source>
        <strain evidence="2">Up_M1</strain>
        <tissue evidence="2">Testis</tissue>
    </source>
</reference>
<organism evidence="2 3">
    <name type="scientific">Umbra pygmaea</name>
    <name type="common">Eastern mudminnow</name>
    <dbReference type="NCBI Taxonomy" id="75934"/>
    <lineage>
        <taxon>Eukaryota</taxon>
        <taxon>Metazoa</taxon>
        <taxon>Chordata</taxon>
        <taxon>Craniata</taxon>
        <taxon>Vertebrata</taxon>
        <taxon>Euteleostomi</taxon>
        <taxon>Actinopterygii</taxon>
        <taxon>Neopterygii</taxon>
        <taxon>Teleostei</taxon>
        <taxon>Protacanthopterygii</taxon>
        <taxon>Esociformes</taxon>
        <taxon>Umbridae</taxon>
        <taxon>Umbra</taxon>
    </lineage>
</organism>
<feature type="region of interest" description="Disordered" evidence="1">
    <location>
        <begin position="69"/>
        <end position="108"/>
    </location>
</feature>
<keyword evidence="3" id="KW-1185">Reference proteome</keyword>
<dbReference type="EMBL" id="JAGEUA010000002">
    <property type="protein sequence ID" value="KAL1005404.1"/>
    <property type="molecule type" value="Genomic_DNA"/>
</dbReference>
<gene>
    <name evidence="2" type="ORF">UPYG_G00058680</name>
</gene>
<accession>A0ABD0XBX9</accession>
<dbReference type="AlphaFoldDB" id="A0ABD0XBX9"/>
<evidence type="ECO:0000313" key="3">
    <source>
        <dbReference type="Proteomes" id="UP001557470"/>
    </source>
</evidence>
<comment type="caution">
    <text evidence="2">The sequence shown here is derived from an EMBL/GenBank/DDBJ whole genome shotgun (WGS) entry which is preliminary data.</text>
</comment>